<name>A0A7W4WEK1_9GAMM</name>
<reference evidence="1 2" key="1">
    <citation type="submission" date="2020-08" db="EMBL/GenBank/DDBJ databases">
        <title>Genomic Encyclopedia of Type Strains, Phase III (KMG-III): the genomes of soil and plant-associated and newly described type strains.</title>
        <authorList>
            <person name="Whitman W."/>
        </authorList>
    </citation>
    <scope>NUCLEOTIDE SEQUENCE [LARGE SCALE GENOMIC DNA]</scope>
    <source>
        <strain evidence="1 2">CECT 8799</strain>
    </source>
</reference>
<dbReference type="AlphaFoldDB" id="A0A7W4WEK1"/>
<gene>
    <name evidence="1" type="ORF">FHS09_003658</name>
</gene>
<keyword evidence="2" id="KW-1185">Reference proteome</keyword>
<dbReference type="Proteomes" id="UP000535937">
    <property type="component" value="Unassembled WGS sequence"/>
</dbReference>
<sequence>MTQAMQSIYRQIDQLPHPLNKILQVARSLLDKGGDGASTSERIAAAFVLERMEYLPHGWGVIEAWERLDIEWQLYVRHLWQEYRDLIEALEAGGVSREG</sequence>
<dbReference type="RefSeq" id="WP_183462420.1">
    <property type="nucleotide sequence ID" value="NZ_JACHWZ010000020.1"/>
</dbReference>
<proteinExistence type="predicted"/>
<evidence type="ECO:0000313" key="2">
    <source>
        <dbReference type="Proteomes" id="UP000535937"/>
    </source>
</evidence>
<organism evidence="1 2">
    <name type="scientific">Microbulbifer rhizosphaerae</name>
    <dbReference type="NCBI Taxonomy" id="1562603"/>
    <lineage>
        <taxon>Bacteria</taxon>
        <taxon>Pseudomonadati</taxon>
        <taxon>Pseudomonadota</taxon>
        <taxon>Gammaproteobacteria</taxon>
        <taxon>Cellvibrionales</taxon>
        <taxon>Microbulbiferaceae</taxon>
        <taxon>Microbulbifer</taxon>
    </lineage>
</organism>
<protein>
    <submittedName>
        <fullName evidence="1">Uncharacterized protein</fullName>
    </submittedName>
</protein>
<comment type="caution">
    <text evidence="1">The sequence shown here is derived from an EMBL/GenBank/DDBJ whole genome shotgun (WGS) entry which is preliminary data.</text>
</comment>
<dbReference type="EMBL" id="JACHWZ010000020">
    <property type="protein sequence ID" value="MBB3062809.1"/>
    <property type="molecule type" value="Genomic_DNA"/>
</dbReference>
<evidence type="ECO:0000313" key="1">
    <source>
        <dbReference type="EMBL" id="MBB3062809.1"/>
    </source>
</evidence>
<accession>A0A7W4WEK1</accession>